<dbReference type="EMBL" id="JAAHTE010000884">
    <property type="protein sequence ID" value="NEU03135.1"/>
    <property type="molecule type" value="Genomic_DNA"/>
</dbReference>
<keyword evidence="1" id="KW-0812">Transmembrane</keyword>
<gene>
    <name evidence="2" type="ORF">G3563_29870</name>
</gene>
<feature type="non-terminal residue" evidence="2">
    <location>
        <position position="50"/>
    </location>
</feature>
<reference evidence="2" key="1">
    <citation type="submission" date="2020-02" db="EMBL/GenBank/DDBJ databases">
        <title>Investigating the Use of Bacteriophages as New Decolonization Strategy for Intestinal Carriage of CTX-M-15-producing ST131 Escherichia coli: an In Vitro Continuous Culture System Model.</title>
        <authorList>
            <person name="Bernasconi O.J."/>
            <person name="Campos-Madueno E.I."/>
            <person name="Dona V."/>
            <person name="Perreten V."/>
            <person name="Carattoli A."/>
            <person name="Endimiani A."/>
        </authorList>
    </citation>
    <scope>NUCLEOTIDE SEQUENCE</scope>
    <source>
        <strain evidence="2">4901.28</strain>
    </source>
</reference>
<dbReference type="AlphaFoldDB" id="A0A6D1AJ84"/>
<name>A0A6D1AJ84_ECOLX</name>
<evidence type="ECO:0000313" key="2">
    <source>
        <dbReference type="EMBL" id="NEU03135.1"/>
    </source>
</evidence>
<evidence type="ECO:0000256" key="1">
    <source>
        <dbReference type="SAM" id="Phobius"/>
    </source>
</evidence>
<keyword evidence="1" id="KW-1133">Transmembrane helix</keyword>
<accession>A0A6D1AJ84</accession>
<comment type="caution">
    <text evidence="2">The sequence shown here is derived from an EMBL/GenBank/DDBJ whole genome shotgun (WGS) entry which is preliminary data.</text>
</comment>
<keyword evidence="1" id="KW-0472">Membrane</keyword>
<sequence length="50" mass="5352">MDPSTLMILAIVAVAIIVLAVFFTFVPVMLWISALAAGVKISIFTLVGMR</sequence>
<protein>
    <submittedName>
        <fullName evidence="2">UPF0365 family protein</fullName>
    </submittedName>
</protein>
<feature type="transmembrane region" description="Helical" evidence="1">
    <location>
        <begin position="7"/>
        <end position="25"/>
    </location>
</feature>
<proteinExistence type="predicted"/>
<organism evidence="2">
    <name type="scientific">Escherichia coli</name>
    <dbReference type="NCBI Taxonomy" id="562"/>
    <lineage>
        <taxon>Bacteria</taxon>
        <taxon>Pseudomonadati</taxon>
        <taxon>Pseudomonadota</taxon>
        <taxon>Gammaproteobacteria</taxon>
        <taxon>Enterobacterales</taxon>
        <taxon>Enterobacteriaceae</taxon>
        <taxon>Escherichia</taxon>
    </lineage>
</organism>